<dbReference type="EMBL" id="CP000931">
    <property type="protein sequence ID" value="ABZ74849.1"/>
    <property type="molecule type" value="Genomic_DNA"/>
</dbReference>
<dbReference type="PROSITE" id="PS01124">
    <property type="entry name" value="HTH_ARAC_FAMILY_2"/>
    <property type="match status" value="1"/>
</dbReference>
<proteinExistence type="predicted"/>
<protein>
    <submittedName>
        <fullName evidence="5">Transcriptional regulator, AraC family</fullName>
    </submittedName>
</protein>
<sequence>MIQLSHYRLRIFTMLLNTAFIRSCYISPVLEGVEAHYGVTPADLGIPALLLQDRMTLIPFTEVSKWFEQIELLTGEADFMVKIQQHLTLQGLEVPGNWFLRAPDLAISFRRINHGVCCFQSGACYYAQQSGKILKWCYSNPFVKDKARAHDSLRVAFTLFNAIKNYVGDSYSPRKVRLSGPPIQQQETEQLFGCPVSWNAPQTEIWLGIDQLLMSTDDYCYMPEPVTASIPLSQLEKYLNMPQPTDTPKVLYEMVNYSRYYGLPNVDTVAALFNISRQQLQRRLQKLGFTFTYLSGYILCNQAIRYMLEGMDIAEIASRLGYANTHSFSRSFARFRRQTPTQYLSQLKLENKKPL</sequence>
<dbReference type="eggNOG" id="COG2207">
    <property type="taxonomic scope" value="Bacteria"/>
</dbReference>
<keyword evidence="3" id="KW-0804">Transcription</keyword>
<dbReference type="HOGENOM" id="CLU_047522_1_0_6"/>
<evidence type="ECO:0000259" key="4">
    <source>
        <dbReference type="PROSITE" id="PS01124"/>
    </source>
</evidence>
<keyword evidence="6" id="KW-1185">Reference proteome</keyword>
<dbReference type="AlphaFoldDB" id="B0TNU6"/>
<dbReference type="Proteomes" id="UP000001317">
    <property type="component" value="Chromosome"/>
</dbReference>
<keyword evidence="2" id="KW-0238">DNA-binding</keyword>
<dbReference type="SMART" id="SM00342">
    <property type="entry name" value="HTH_ARAC"/>
    <property type="match status" value="1"/>
</dbReference>
<dbReference type="Gene3D" id="1.10.10.60">
    <property type="entry name" value="Homeodomain-like"/>
    <property type="match status" value="1"/>
</dbReference>
<dbReference type="GO" id="GO:0000976">
    <property type="term" value="F:transcription cis-regulatory region binding"/>
    <property type="evidence" value="ECO:0007669"/>
    <property type="project" value="TreeGrafter"/>
</dbReference>
<dbReference type="PANTHER" id="PTHR47894:SF4">
    <property type="entry name" value="HTH-TYPE TRANSCRIPTIONAL REGULATOR GADX"/>
    <property type="match status" value="1"/>
</dbReference>
<reference evidence="5" key="1">
    <citation type="submission" date="2008-01" db="EMBL/GenBank/DDBJ databases">
        <title>Complete sequence of Shewanella halifaxensis HAW-EB4.</title>
        <authorList>
            <consortium name="US DOE Joint Genome Institute"/>
            <person name="Copeland A."/>
            <person name="Lucas S."/>
            <person name="Lapidus A."/>
            <person name="Glavina del Rio T."/>
            <person name="Dalin E."/>
            <person name="Tice H."/>
            <person name="Bruce D."/>
            <person name="Goodwin L."/>
            <person name="Pitluck S."/>
            <person name="Sims D."/>
            <person name="Brettin T."/>
            <person name="Detter J.C."/>
            <person name="Han C."/>
            <person name="Kuske C.R."/>
            <person name="Schmutz J."/>
            <person name="Larimer F."/>
            <person name="Land M."/>
            <person name="Hauser L."/>
            <person name="Kyrpides N."/>
            <person name="Kim E."/>
            <person name="Zhao J.-S."/>
            <person name="Richardson P."/>
        </authorList>
    </citation>
    <scope>NUCLEOTIDE SEQUENCE [LARGE SCALE GENOMIC DNA]</scope>
    <source>
        <strain evidence="5">HAW-EB4</strain>
    </source>
</reference>
<feature type="domain" description="HTH araC/xylS-type" evidence="4">
    <location>
        <begin position="265"/>
        <end position="346"/>
    </location>
</feature>
<name>B0TNU6_SHEHH</name>
<dbReference type="InterPro" id="IPR009057">
    <property type="entry name" value="Homeodomain-like_sf"/>
</dbReference>
<evidence type="ECO:0000256" key="1">
    <source>
        <dbReference type="ARBA" id="ARBA00023015"/>
    </source>
</evidence>
<dbReference type="KEGG" id="shl:Shal_0273"/>
<gene>
    <name evidence="5" type="ordered locus">Shal_0273</name>
</gene>
<evidence type="ECO:0000256" key="3">
    <source>
        <dbReference type="ARBA" id="ARBA00023163"/>
    </source>
</evidence>
<keyword evidence="1" id="KW-0805">Transcription regulation</keyword>
<dbReference type="GO" id="GO:0003700">
    <property type="term" value="F:DNA-binding transcription factor activity"/>
    <property type="evidence" value="ECO:0007669"/>
    <property type="project" value="InterPro"/>
</dbReference>
<evidence type="ECO:0000256" key="2">
    <source>
        <dbReference type="ARBA" id="ARBA00023125"/>
    </source>
</evidence>
<dbReference type="PANTHER" id="PTHR47894">
    <property type="entry name" value="HTH-TYPE TRANSCRIPTIONAL REGULATOR GADX"/>
    <property type="match status" value="1"/>
</dbReference>
<dbReference type="STRING" id="458817.Shal_0273"/>
<dbReference type="Pfam" id="PF12625">
    <property type="entry name" value="Arabinose_bd"/>
    <property type="match status" value="1"/>
</dbReference>
<evidence type="ECO:0000313" key="6">
    <source>
        <dbReference type="Proteomes" id="UP000001317"/>
    </source>
</evidence>
<dbReference type="InterPro" id="IPR018060">
    <property type="entry name" value="HTH_AraC"/>
</dbReference>
<dbReference type="InterPro" id="IPR032687">
    <property type="entry name" value="AraC-type_N"/>
</dbReference>
<dbReference type="GO" id="GO:0005829">
    <property type="term" value="C:cytosol"/>
    <property type="evidence" value="ECO:0007669"/>
    <property type="project" value="TreeGrafter"/>
</dbReference>
<accession>B0TNU6</accession>
<evidence type="ECO:0000313" key="5">
    <source>
        <dbReference type="EMBL" id="ABZ74849.1"/>
    </source>
</evidence>
<dbReference type="SUPFAM" id="SSF46689">
    <property type="entry name" value="Homeodomain-like"/>
    <property type="match status" value="1"/>
</dbReference>
<organism evidence="5 6">
    <name type="scientific">Shewanella halifaxensis (strain HAW-EB4)</name>
    <dbReference type="NCBI Taxonomy" id="458817"/>
    <lineage>
        <taxon>Bacteria</taxon>
        <taxon>Pseudomonadati</taxon>
        <taxon>Pseudomonadota</taxon>
        <taxon>Gammaproteobacteria</taxon>
        <taxon>Alteromonadales</taxon>
        <taxon>Shewanellaceae</taxon>
        <taxon>Shewanella</taxon>
    </lineage>
</organism>
<dbReference type="Pfam" id="PF12833">
    <property type="entry name" value="HTH_18"/>
    <property type="match status" value="1"/>
</dbReference>